<keyword evidence="6" id="KW-0732">Signal</keyword>
<keyword evidence="8" id="KW-0378">Hydrolase</keyword>
<dbReference type="PANTHER" id="PTHR33146">
    <property type="entry name" value="ENDONUCLEASE 4"/>
    <property type="match status" value="1"/>
</dbReference>
<keyword evidence="5" id="KW-0479">Metal-binding</keyword>
<dbReference type="EC" id="3.1.30.1" evidence="3"/>
<keyword evidence="7" id="KW-0255">Endonuclease</keyword>
<evidence type="ECO:0000313" key="11">
    <source>
        <dbReference type="EMBL" id="KAH9288961.1"/>
    </source>
</evidence>
<feature type="non-terminal residue" evidence="11">
    <location>
        <position position="1"/>
    </location>
</feature>
<dbReference type="PANTHER" id="PTHR33146:SF26">
    <property type="entry name" value="ENDONUCLEASE 4"/>
    <property type="match status" value="1"/>
</dbReference>
<name>A0AA38BX34_TAXCH</name>
<comment type="similarity">
    <text evidence="2">Belongs to the nuclease type I family.</text>
</comment>
<sequence length="244" mass="27814">MFSVAPGHVQAWGKEGHYSTCKIAEPLLSEKTVKAVNAILPKYAQNDLASLCSWPDQMRFRYHWANPLHFIDTPDGKCGYDYSRDCHNENGEKGMCLEGAINNYTSQLSTYGHKSHGNQHNLTEALLFLSHFMGDIHQPLHVGFSSDRGGNSIELHWYRRKSNLHHVWDVAILETSMKDFYNNDLEVLIQDVQKNITDLWSTDVSAWQECNTDDLACPKSYADESIILACKWAYKDAEQDSVLE</sequence>
<dbReference type="Proteomes" id="UP000824469">
    <property type="component" value="Unassembled WGS sequence"/>
</dbReference>
<comment type="catalytic activity">
    <reaction evidence="1">
        <text>Endonucleolytic cleavage to 5'-phosphomononucleotide and 5'-phosphooligonucleotide end-products.</text>
        <dbReference type="EC" id="3.1.30.1"/>
    </reaction>
</comment>
<accession>A0AA38BX34</accession>
<dbReference type="GO" id="GO:0046872">
    <property type="term" value="F:metal ion binding"/>
    <property type="evidence" value="ECO:0007669"/>
    <property type="project" value="UniProtKB-KW"/>
</dbReference>
<evidence type="ECO:0000256" key="3">
    <source>
        <dbReference type="ARBA" id="ARBA00012562"/>
    </source>
</evidence>
<dbReference type="AlphaFoldDB" id="A0AA38BX34"/>
<protein>
    <recommendedName>
        <fullName evidence="3">Aspergillus nuclease S1</fullName>
        <ecNumber evidence="3">3.1.30.1</ecNumber>
    </recommendedName>
</protein>
<dbReference type="GO" id="GO:0003676">
    <property type="term" value="F:nucleic acid binding"/>
    <property type="evidence" value="ECO:0007669"/>
    <property type="project" value="InterPro"/>
</dbReference>
<evidence type="ECO:0000256" key="4">
    <source>
        <dbReference type="ARBA" id="ARBA00022722"/>
    </source>
</evidence>
<organism evidence="11 12">
    <name type="scientific">Taxus chinensis</name>
    <name type="common">Chinese yew</name>
    <name type="synonym">Taxus wallichiana var. chinensis</name>
    <dbReference type="NCBI Taxonomy" id="29808"/>
    <lineage>
        <taxon>Eukaryota</taxon>
        <taxon>Viridiplantae</taxon>
        <taxon>Streptophyta</taxon>
        <taxon>Embryophyta</taxon>
        <taxon>Tracheophyta</taxon>
        <taxon>Spermatophyta</taxon>
        <taxon>Pinopsida</taxon>
        <taxon>Pinidae</taxon>
        <taxon>Conifers II</taxon>
        <taxon>Cupressales</taxon>
        <taxon>Taxaceae</taxon>
        <taxon>Taxus</taxon>
    </lineage>
</organism>
<keyword evidence="4" id="KW-0540">Nuclease</keyword>
<proteinExistence type="inferred from homology"/>
<dbReference type="FunFam" id="1.10.575.10:FF:000002">
    <property type="entry name" value="Endonuclease 2"/>
    <property type="match status" value="1"/>
</dbReference>
<gene>
    <name evidence="11" type="ORF">KI387_033078</name>
</gene>
<evidence type="ECO:0000256" key="9">
    <source>
        <dbReference type="ARBA" id="ARBA00023157"/>
    </source>
</evidence>
<comment type="caution">
    <text evidence="11">The sequence shown here is derived from an EMBL/GenBank/DDBJ whole genome shotgun (WGS) entry which is preliminary data.</text>
</comment>
<dbReference type="Gene3D" id="1.10.575.10">
    <property type="entry name" value="P1 Nuclease"/>
    <property type="match status" value="1"/>
</dbReference>
<evidence type="ECO:0000313" key="12">
    <source>
        <dbReference type="Proteomes" id="UP000824469"/>
    </source>
</evidence>
<evidence type="ECO:0000256" key="6">
    <source>
        <dbReference type="ARBA" id="ARBA00022729"/>
    </source>
</evidence>
<keyword evidence="12" id="KW-1185">Reference proteome</keyword>
<dbReference type="EMBL" id="JAHRHJ020003813">
    <property type="protein sequence ID" value="KAH9288961.1"/>
    <property type="molecule type" value="Genomic_DNA"/>
</dbReference>
<evidence type="ECO:0000256" key="10">
    <source>
        <dbReference type="ARBA" id="ARBA00023180"/>
    </source>
</evidence>
<evidence type="ECO:0000256" key="7">
    <source>
        <dbReference type="ARBA" id="ARBA00022759"/>
    </source>
</evidence>
<evidence type="ECO:0000256" key="1">
    <source>
        <dbReference type="ARBA" id="ARBA00000245"/>
    </source>
</evidence>
<dbReference type="OMA" id="SWTECKD"/>
<keyword evidence="10" id="KW-0325">Glycoprotein</keyword>
<dbReference type="Pfam" id="PF02265">
    <property type="entry name" value="S1-P1_nuclease"/>
    <property type="match status" value="1"/>
</dbReference>
<evidence type="ECO:0000256" key="5">
    <source>
        <dbReference type="ARBA" id="ARBA00022723"/>
    </source>
</evidence>
<dbReference type="InterPro" id="IPR003154">
    <property type="entry name" value="S1/P1nuclease"/>
</dbReference>
<dbReference type="GO" id="GO:0000014">
    <property type="term" value="F:single-stranded DNA endodeoxyribonuclease activity"/>
    <property type="evidence" value="ECO:0007669"/>
    <property type="project" value="UniProtKB-ARBA"/>
</dbReference>
<keyword evidence="9" id="KW-1015">Disulfide bond</keyword>
<dbReference type="GO" id="GO:0006308">
    <property type="term" value="P:DNA catabolic process"/>
    <property type="evidence" value="ECO:0007669"/>
    <property type="project" value="InterPro"/>
</dbReference>
<evidence type="ECO:0000256" key="2">
    <source>
        <dbReference type="ARBA" id="ARBA00009547"/>
    </source>
</evidence>
<reference evidence="11 12" key="1">
    <citation type="journal article" date="2021" name="Nat. Plants">
        <title>The Taxus genome provides insights into paclitaxel biosynthesis.</title>
        <authorList>
            <person name="Xiong X."/>
            <person name="Gou J."/>
            <person name="Liao Q."/>
            <person name="Li Y."/>
            <person name="Zhou Q."/>
            <person name="Bi G."/>
            <person name="Li C."/>
            <person name="Du R."/>
            <person name="Wang X."/>
            <person name="Sun T."/>
            <person name="Guo L."/>
            <person name="Liang H."/>
            <person name="Lu P."/>
            <person name="Wu Y."/>
            <person name="Zhang Z."/>
            <person name="Ro D.K."/>
            <person name="Shang Y."/>
            <person name="Huang S."/>
            <person name="Yan J."/>
        </authorList>
    </citation>
    <scope>NUCLEOTIDE SEQUENCE [LARGE SCALE GENOMIC DNA]</scope>
    <source>
        <strain evidence="11">Ta-2019</strain>
    </source>
</reference>
<dbReference type="GO" id="GO:0004521">
    <property type="term" value="F:RNA endonuclease activity"/>
    <property type="evidence" value="ECO:0007669"/>
    <property type="project" value="UniProtKB-ARBA"/>
</dbReference>
<dbReference type="InterPro" id="IPR008947">
    <property type="entry name" value="PLipase_C/P1_nuclease_dom_sf"/>
</dbReference>
<dbReference type="SUPFAM" id="SSF48537">
    <property type="entry name" value="Phospholipase C/P1 nuclease"/>
    <property type="match status" value="1"/>
</dbReference>
<dbReference type="CDD" id="cd11010">
    <property type="entry name" value="S1-P1_nuclease"/>
    <property type="match status" value="1"/>
</dbReference>
<evidence type="ECO:0000256" key="8">
    <source>
        <dbReference type="ARBA" id="ARBA00022801"/>
    </source>
</evidence>